<keyword evidence="2" id="KW-1185">Reference proteome</keyword>
<accession>A0A8J5RQP2</accession>
<evidence type="ECO:0000313" key="2">
    <source>
        <dbReference type="Proteomes" id="UP000729402"/>
    </source>
</evidence>
<dbReference type="AlphaFoldDB" id="A0A8J5RQP2"/>
<dbReference type="EMBL" id="JAAALK010000287">
    <property type="protein sequence ID" value="KAG8058751.1"/>
    <property type="molecule type" value="Genomic_DNA"/>
</dbReference>
<name>A0A8J5RQP2_ZIZPA</name>
<reference evidence="1" key="2">
    <citation type="submission" date="2021-02" db="EMBL/GenBank/DDBJ databases">
        <authorList>
            <person name="Kimball J.A."/>
            <person name="Haas M.W."/>
            <person name="Macchietto M."/>
            <person name="Kono T."/>
            <person name="Duquette J."/>
            <person name="Shao M."/>
        </authorList>
    </citation>
    <scope>NUCLEOTIDE SEQUENCE</scope>
    <source>
        <tissue evidence="1">Fresh leaf tissue</tissue>
    </source>
</reference>
<dbReference type="Proteomes" id="UP000729402">
    <property type="component" value="Unassembled WGS sequence"/>
</dbReference>
<proteinExistence type="predicted"/>
<protein>
    <submittedName>
        <fullName evidence="1">Uncharacterized protein</fullName>
    </submittedName>
</protein>
<reference evidence="1" key="1">
    <citation type="journal article" date="2021" name="bioRxiv">
        <title>Whole Genome Assembly and Annotation of Northern Wild Rice, Zizania palustris L., Supports a Whole Genome Duplication in the Zizania Genus.</title>
        <authorList>
            <person name="Haas M."/>
            <person name="Kono T."/>
            <person name="Macchietto M."/>
            <person name="Millas R."/>
            <person name="McGilp L."/>
            <person name="Shao M."/>
            <person name="Duquette J."/>
            <person name="Hirsch C.N."/>
            <person name="Kimball J."/>
        </authorList>
    </citation>
    <scope>NUCLEOTIDE SEQUENCE</scope>
    <source>
        <tissue evidence="1">Fresh leaf tissue</tissue>
    </source>
</reference>
<organism evidence="1 2">
    <name type="scientific">Zizania palustris</name>
    <name type="common">Northern wild rice</name>
    <dbReference type="NCBI Taxonomy" id="103762"/>
    <lineage>
        <taxon>Eukaryota</taxon>
        <taxon>Viridiplantae</taxon>
        <taxon>Streptophyta</taxon>
        <taxon>Embryophyta</taxon>
        <taxon>Tracheophyta</taxon>
        <taxon>Spermatophyta</taxon>
        <taxon>Magnoliopsida</taxon>
        <taxon>Liliopsida</taxon>
        <taxon>Poales</taxon>
        <taxon>Poaceae</taxon>
        <taxon>BOP clade</taxon>
        <taxon>Oryzoideae</taxon>
        <taxon>Oryzeae</taxon>
        <taxon>Zizaniinae</taxon>
        <taxon>Zizania</taxon>
    </lineage>
</organism>
<comment type="caution">
    <text evidence="1">The sequence shown here is derived from an EMBL/GenBank/DDBJ whole genome shotgun (WGS) entry which is preliminary data.</text>
</comment>
<sequence length="87" mass="9688">MTTYDQSRRRPWFCCDDDDKADMLNVKCIGAISGRRAGARPRPHVEVLHNLPHGRPHDRQLASTPGRVASLIDAEVVAGEPWIKNAS</sequence>
<gene>
    <name evidence="1" type="ORF">GUJ93_ZPchr0002g26039</name>
</gene>
<evidence type="ECO:0000313" key="1">
    <source>
        <dbReference type="EMBL" id="KAG8058751.1"/>
    </source>
</evidence>